<keyword evidence="2" id="KW-0812">Transmembrane</keyword>
<evidence type="ECO:0008006" key="5">
    <source>
        <dbReference type="Google" id="ProtNLM"/>
    </source>
</evidence>
<feature type="transmembrane region" description="Helical" evidence="2">
    <location>
        <begin position="62"/>
        <end position="83"/>
    </location>
</feature>
<dbReference type="RefSeq" id="WP_404747760.1">
    <property type="nucleotide sequence ID" value="NZ_JBJDQH010000011.1"/>
</dbReference>
<feature type="compositionally biased region" description="Polar residues" evidence="1">
    <location>
        <begin position="114"/>
        <end position="124"/>
    </location>
</feature>
<proteinExistence type="predicted"/>
<evidence type="ECO:0000256" key="2">
    <source>
        <dbReference type="SAM" id="Phobius"/>
    </source>
</evidence>
<protein>
    <recommendedName>
        <fullName evidence="5">Lipoprotein</fullName>
    </recommendedName>
</protein>
<feature type="region of interest" description="Disordered" evidence="1">
    <location>
        <begin position="296"/>
        <end position="316"/>
    </location>
</feature>
<keyword evidence="4" id="KW-1185">Reference proteome</keyword>
<name>A0ABW8LVY3_9ACTN</name>
<feature type="compositionally biased region" description="Low complexity" evidence="1">
    <location>
        <begin position="160"/>
        <end position="181"/>
    </location>
</feature>
<feature type="compositionally biased region" description="Basic and acidic residues" evidence="1">
    <location>
        <begin position="9"/>
        <end position="33"/>
    </location>
</feature>
<keyword evidence="2" id="KW-1133">Transmembrane helix</keyword>
<gene>
    <name evidence="3" type="ORF">ACI2L5_33060</name>
</gene>
<dbReference type="EMBL" id="JBJDQH010000011">
    <property type="protein sequence ID" value="MFK4269728.1"/>
    <property type="molecule type" value="Genomic_DNA"/>
</dbReference>
<evidence type="ECO:0000256" key="1">
    <source>
        <dbReference type="SAM" id="MobiDB-lite"/>
    </source>
</evidence>
<comment type="caution">
    <text evidence="3">The sequence shown here is derived from an EMBL/GenBank/DDBJ whole genome shotgun (WGS) entry which is preliminary data.</text>
</comment>
<feature type="region of interest" description="Disordered" evidence="1">
    <location>
        <begin position="1"/>
        <end position="44"/>
    </location>
</feature>
<sequence>MRGLTRASPHKDAADKGASNEDAADKDALHGDAPHQYAPRGVDPHRLVLHRTAAHRIGPRRAALITGGAVVGFAAVGGLVLAGCGTGSQGLRKEGPARTSWAPEQADSPGSYVHGTSPTSTSAKQKVDAVALLKKDPKVSEHLKTNLKPCSKSSTKDTQSDATQNDAAQDAPQDATKDAPQSAPQEAKKGSAKSQGYPIDVAYGRLTGSTAADLVVNVMTCTEGFGLGSYVYRKVGGTYENVFADERPPVYADTTKGNLRVTKLVYASNDSVCCPSSEDVTTYRWAEKRREFLVTDRKTRNVSEDESPAPDDGTEG</sequence>
<organism evidence="3 4">
    <name type="scientific">Streptomyces milbemycinicus</name>
    <dbReference type="NCBI Taxonomy" id="476552"/>
    <lineage>
        <taxon>Bacteria</taxon>
        <taxon>Bacillati</taxon>
        <taxon>Actinomycetota</taxon>
        <taxon>Actinomycetes</taxon>
        <taxon>Kitasatosporales</taxon>
        <taxon>Streptomycetaceae</taxon>
        <taxon>Streptomyces</taxon>
    </lineage>
</organism>
<accession>A0ABW8LVY3</accession>
<feature type="region of interest" description="Disordered" evidence="1">
    <location>
        <begin position="141"/>
        <end position="194"/>
    </location>
</feature>
<keyword evidence="2" id="KW-0472">Membrane</keyword>
<dbReference type="Proteomes" id="UP001620295">
    <property type="component" value="Unassembled WGS sequence"/>
</dbReference>
<reference evidence="3 4" key="1">
    <citation type="submission" date="2024-11" db="EMBL/GenBank/DDBJ databases">
        <title>The Natural Products Discovery Center: Release of the First 8490 Sequenced Strains for Exploring Actinobacteria Biosynthetic Diversity.</title>
        <authorList>
            <person name="Kalkreuter E."/>
            <person name="Kautsar S.A."/>
            <person name="Yang D."/>
            <person name="Bader C.D."/>
            <person name="Teijaro C.N."/>
            <person name="Fluegel L."/>
            <person name="Davis C.M."/>
            <person name="Simpson J.R."/>
            <person name="Lauterbach L."/>
            <person name="Steele A.D."/>
            <person name="Gui C."/>
            <person name="Meng S."/>
            <person name="Li G."/>
            <person name="Viehrig K."/>
            <person name="Ye F."/>
            <person name="Su P."/>
            <person name="Kiefer A.F."/>
            <person name="Nichols A."/>
            <person name="Cepeda A.J."/>
            <person name="Yan W."/>
            <person name="Fan B."/>
            <person name="Jiang Y."/>
            <person name="Adhikari A."/>
            <person name="Zheng C.-J."/>
            <person name="Schuster L."/>
            <person name="Cowan T.M."/>
            <person name="Smanski M.J."/>
            <person name="Chevrette M.G."/>
            <person name="De Carvalho L.P.S."/>
            <person name="Shen B."/>
        </authorList>
    </citation>
    <scope>NUCLEOTIDE SEQUENCE [LARGE SCALE GENOMIC DNA]</scope>
    <source>
        <strain evidence="3 4">NPDC020863</strain>
    </source>
</reference>
<feature type="region of interest" description="Disordered" evidence="1">
    <location>
        <begin position="87"/>
        <end position="126"/>
    </location>
</feature>
<feature type="compositionally biased region" description="Acidic residues" evidence="1">
    <location>
        <begin position="304"/>
        <end position="316"/>
    </location>
</feature>
<evidence type="ECO:0000313" key="4">
    <source>
        <dbReference type="Proteomes" id="UP001620295"/>
    </source>
</evidence>
<evidence type="ECO:0000313" key="3">
    <source>
        <dbReference type="EMBL" id="MFK4269728.1"/>
    </source>
</evidence>